<dbReference type="HOGENOM" id="CLU_1212580_0_0_2"/>
<keyword evidence="2" id="KW-1185">Reference proteome</keyword>
<dbReference type="STRING" id="414004.CENSYa_1288"/>
<dbReference type="AlphaFoldDB" id="A0RX44"/>
<dbReference type="Proteomes" id="UP000000758">
    <property type="component" value="Chromosome"/>
</dbReference>
<dbReference type="EnsemblBacteria" id="ABK77911">
    <property type="protein sequence ID" value="ABK77911"/>
    <property type="gene ID" value="CENSYa_1288"/>
</dbReference>
<dbReference type="KEGG" id="csy:CENSYa_1288"/>
<protein>
    <submittedName>
        <fullName evidence="1">Uncharacterized protein</fullName>
    </submittedName>
</protein>
<reference evidence="1 2" key="1">
    <citation type="journal article" date="2006" name="Proc. Natl. Acad. Sci. U.S.A.">
        <title>Genomic analysis of the uncultivated marine crenarchaeote Cenarchaeum symbiosum.</title>
        <authorList>
            <person name="Hallam S.J."/>
            <person name="Konstantinidis K.T."/>
            <person name="Putnam N."/>
            <person name="Schleper C."/>
            <person name="Watanabe Y."/>
            <person name="Sugahara J."/>
            <person name="Preston C."/>
            <person name="de la Torre J."/>
            <person name="Richardson P.M."/>
            <person name="DeLong E.F."/>
        </authorList>
    </citation>
    <scope>NUCLEOTIDE SEQUENCE [LARGE SCALE GENOMIC DNA]</scope>
    <source>
        <strain evidence="2">A</strain>
    </source>
</reference>
<evidence type="ECO:0000313" key="2">
    <source>
        <dbReference type="Proteomes" id="UP000000758"/>
    </source>
</evidence>
<name>A0RX44_CENSY</name>
<proteinExistence type="predicted"/>
<evidence type="ECO:0000313" key="1">
    <source>
        <dbReference type="EMBL" id="ABK77911.1"/>
    </source>
</evidence>
<dbReference type="EMBL" id="DP000238">
    <property type="protein sequence ID" value="ABK77911.1"/>
    <property type="molecule type" value="Genomic_DNA"/>
</dbReference>
<sequence>MGPRGKALQVIQDRNTVVGLHSCEYRLPVELEQVSLYVVVRFITVGYQDPVVVLYDVLVYVIDRLVVDVELQGVLFVAAKLAPVGEDIALVVQLDGERLKEIPKRDPCRVPVYGGPILRLKVDPAALYLECWARKVELVSEYADQYGGVLVLPSQGSGPRGRPHHGRRGDCKIVRRDAHYGRDRRQHCGGYQHVFALGLAPLRGVRVAPGLPLLPGLLAHVRLRGAGP</sequence>
<accession>A0RX44</accession>
<gene>
    <name evidence="1" type="ordered locus">CENSYa_1288</name>
</gene>
<organism evidence="1 2">
    <name type="scientific">Cenarchaeum symbiosum (strain A)</name>
    <dbReference type="NCBI Taxonomy" id="414004"/>
    <lineage>
        <taxon>Archaea</taxon>
        <taxon>Nitrososphaerota</taxon>
        <taxon>Candidatus Cenarchaeales</taxon>
        <taxon>Candidatus Cenarchaeaceae</taxon>
        <taxon>Candidatus Cenarchaeum</taxon>
    </lineage>
</organism>